<evidence type="ECO:0000256" key="1">
    <source>
        <dbReference type="SAM" id="MobiDB-lite"/>
    </source>
</evidence>
<dbReference type="OMA" id="WHIVPHI"/>
<dbReference type="OrthoDB" id="10603941at2759"/>
<evidence type="ECO:0000313" key="3">
    <source>
        <dbReference type="Proteomes" id="UP000821853"/>
    </source>
</evidence>
<organism evidence="2 3">
    <name type="scientific">Haemaphysalis longicornis</name>
    <name type="common">Bush tick</name>
    <dbReference type="NCBI Taxonomy" id="44386"/>
    <lineage>
        <taxon>Eukaryota</taxon>
        <taxon>Metazoa</taxon>
        <taxon>Ecdysozoa</taxon>
        <taxon>Arthropoda</taxon>
        <taxon>Chelicerata</taxon>
        <taxon>Arachnida</taxon>
        <taxon>Acari</taxon>
        <taxon>Parasitiformes</taxon>
        <taxon>Ixodida</taxon>
        <taxon>Ixodoidea</taxon>
        <taxon>Ixodidae</taxon>
        <taxon>Haemaphysalinae</taxon>
        <taxon>Haemaphysalis</taxon>
    </lineage>
</organism>
<gene>
    <name evidence="2" type="ORF">HPB48_007518</name>
</gene>
<name>A0A9J6GTA3_HAELO</name>
<accession>A0A9J6GTA3</accession>
<dbReference type="Proteomes" id="UP000821853">
    <property type="component" value="Unassembled WGS sequence"/>
</dbReference>
<keyword evidence="3" id="KW-1185">Reference proteome</keyword>
<proteinExistence type="predicted"/>
<protein>
    <submittedName>
        <fullName evidence="2">Uncharacterized protein</fullName>
    </submittedName>
</protein>
<dbReference type="VEuPathDB" id="VectorBase:HLOH_042955"/>
<evidence type="ECO:0000313" key="2">
    <source>
        <dbReference type="EMBL" id="KAH9378741.1"/>
    </source>
</evidence>
<dbReference type="AlphaFoldDB" id="A0A9J6GTA3"/>
<dbReference type="EMBL" id="JABSTR010000009">
    <property type="protein sequence ID" value="KAH9378741.1"/>
    <property type="molecule type" value="Genomic_DNA"/>
</dbReference>
<comment type="caution">
    <text evidence="2">The sequence shown here is derived from an EMBL/GenBank/DDBJ whole genome shotgun (WGS) entry which is preliminary data.</text>
</comment>
<reference evidence="2 3" key="1">
    <citation type="journal article" date="2020" name="Cell">
        <title>Large-Scale Comparative Analyses of Tick Genomes Elucidate Their Genetic Diversity and Vector Capacities.</title>
        <authorList>
            <consortium name="Tick Genome and Microbiome Consortium (TIGMIC)"/>
            <person name="Jia N."/>
            <person name="Wang J."/>
            <person name="Shi W."/>
            <person name="Du L."/>
            <person name="Sun Y."/>
            <person name="Zhan W."/>
            <person name="Jiang J.F."/>
            <person name="Wang Q."/>
            <person name="Zhang B."/>
            <person name="Ji P."/>
            <person name="Bell-Sakyi L."/>
            <person name="Cui X.M."/>
            <person name="Yuan T.T."/>
            <person name="Jiang B.G."/>
            <person name="Yang W.F."/>
            <person name="Lam T.T."/>
            <person name="Chang Q.C."/>
            <person name="Ding S.J."/>
            <person name="Wang X.J."/>
            <person name="Zhu J.G."/>
            <person name="Ruan X.D."/>
            <person name="Zhao L."/>
            <person name="Wei J.T."/>
            <person name="Ye R.Z."/>
            <person name="Que T.C."/>
            <person name="Du C.H."/>
            <person name="Zhou Y.H."/>
            <person name="Cheng J.X."/>
            <person name="Dai P.F."/>
            <person name="Guo W.B."/>
            <person name="Han X.H."/>
            <person name="Huang E.J."/>
            <person name="Li L.F."/>
            <person name="Wei W."/>
            <person name="Gao Y.C."/>
            <person name="Liu J.Z."/>
            <person name="Shao H.Z."/>
            <person name="Wang X."/>
            <person name="Wang C.C."/>
            <person name="Yang T.C."/>
            <person name="Huo Q.B."/>
            <person name="Li W."/>
            <person name="Chen H.Y."/>
            <person name="Chen S.E."/>
            <person name="Zhou L.G."/>
            <person name="Ni X.B."/>
            <person name="Tian J.H."/>
            <person name="Sheng Y."/>
            <person name="Liu T."/>
            <person name="Pan Y.S."/>
            <person name="Xia L.Y."/>
            <person name="Li J."/>
            <person name="Zhao F."/>
            <person name="Cao W.C."/>
        </authorList>
    </citation>
    <scope>NUCLEOTIDE SEQUENCE [LARGE SCALE GENOMIC DNA]</scope>
    <source>
        <strain evidence="2">HaeL-2018</strain>
    </source>
</reference>
<sequence>MKGTLTTDKAWHIVPHILGNTPTETSTSQKTARLIHNHSQPPDQLLSQIRHMLFTPASPLTIPSQPDYADTPSPQLDGPFTNDELTEALTWLTRTTAPGRDLITYKVLRNLTTTT</sequence>
<feature type="region of interest" description="Disordered" evidence="1">
    <location>
        <begin position="60"/>
        <end position="80"/>
    </location>
</feature>